<dbReference type="EMBL" id="VZDO01000019">
    <property type="protein sequence ID" value="KAB0677072.1"/>
    <property type="molecule type" value="Genomic_DNA"/>
</dbReference>
<protein>
    <submittedName>
        <fullName evidence="1">Uncharacterized protein</fullName>
    </submittedName>
</protein>
<name>A0A7V7PL96_9HYPH</name>
<keyword evidence="2" id="KW-1185">Reference proteome</keyword>
<comment type="caution">
    <text evidence="1">The sequence shown here is derived from an EMBL/GenBank/DDBJ whole genome shotgun (WGS) entry which is preliminary data.</text>
</comment>
<evidence type="ECO:0000313" key="2">
    <source>
        <dbReference type="Proteomes" id="UP000432089"/>
    </source>
</evidence>
<dbReference type="RefSeq" id="WP_150972713.1">
    <property type="nucleotide sequence ID" value="NZ_VZDO01000019.1"/>
</dbReference>
<evidence type="ECO:0000313" key="1">
    <source>
        <dbReference type="EMBL" id="KAB0677072.1"/>
    </source>
</evidence>
<dbReference type="Proteomes" id="UP000432089">
    <property type="component" value="Unassembled WGS sequence"/>
</dbReference>
<dbReference type="AlphaFoldDB" id="A0A7V7PL96"/>
<gene>
    <name evidence="1" type="ORF">F6X38_19625</name>
</gene>
<proteinExistence type="predicted"/>
<accession>A0A7V7PL96</accession>
<reference evidence="1 2" key="1">
    <citation type="submission" date="2019-09" db="EMBL/GenBank/DDBJ databases">
        <title>YIM 132180 draft genome.</title>
        <authorList>
            <person name="Zhang K."/>
        </authorList>
    </citation>
    <scope>NUCLEOTIDE SEQUENCE [LARGE SCALE GENOMIC DNA]</scope>
    <source>
        <strain evidence="1 2">YIM 132180</strain>
    </source>
</reference>
<sequence>MTASNHAFFFDGRLGERPSSSGVLAFPRCPTAARLAETHEIGTEERIDLDRLRWMALRSQLAPRPDLERACFLLAGETGVSFERFAIAFFRGLDARSQRGMVFYRPGARHLSDDETWLLRLVSAWRRGEDKAAGALVSWRVVEPGRRWLRFLSAGMVRAMDGR</sequence>
<organism evidence="1 2">
    <name type="scientific">Plantimonas leprariae</name>
    <dbReference type="NCBI Taxonomy" id="2615207"/>
    <lineage>
        <taxon>Bacteria</taxon>
        <taxon>Pseudomonadati</taxon>
        <taxon>Pseudomonadota</taxon>
        <taxon>Alphaproteobacteria</taxon>
        <taxon>Hyphomicrobiales</taxon>
        <taxon>Aurantimonadaceae</taxon>
        <taxon>Plantimonas</taxon>
    </lineage>
</organism>